<dbReference type="InterPro" id="IPR010982">
    <property type="entry name" value="Lambda_DNA-bd_dom_sf"/>
</dbReference>
<dbReference type="EMBL" id="JAAOIW010000012">
    <property type="protein sequence ID" value="NHN33507.1"/>
    <property type="molecule type" value="Genomic_DNA"/>
</dbReference>
<dbReference type="Gene3D" id="1.10.260.40">
    <property type="entry name" value="lambda repressor-like DNA-binding domains"/>
    <property type="match status" value="1"/>
</dbReference>
<protein>
    <submittedName>
        <fullName evidence="2">Helix-turn-helix transcriptional regulator</fullName>
    </submittedName>
</protein>
<dbReference type="SUPFAM" id="SSF47413">
    <property type="entry name" value="lambda repressor-like DNA-binding domains"/>
    <property type="match status" value="1"/>
</dbReference>
<dbReference type="PROSITE" id="PS50943">
    <property type="entry name" value="HTH_CROC1"/>
    <property type="match status" value="1"/>
</dbReference>
<dbReference type="CDD" id="cd00093">
    <property type="entry name" value="HTH_XRE"/>
    <property type="match status" value="1"/>
</dbReference>
<gene>
    <name evidence="2" type="ORF">G9U52_27200</name>
</gene>
<sequence>MEPNSFGVYLKALRKAKGVSSSHKLSFLSGVSQTFIVHLELGKRIPSPEIIRKLSTALGVSHIGMMIKAGHLTLEEVLAVRTKHGIED</sequence>
<feature type="domain" description="HTH cro/C1-type" evidence="1">
    <location>
        <begin position="10"/>
        <end position="65"/>
    </location>
</feature>
<dbReference type="RefSeq" id="WP_166153813.1">
    <property type="nucleotide sequence ID" value="NZ_JAAOIW010000012.1"/>
</dbReference>
<dbReference type="Pfam" id="PF01381">
    <property type="entry name" value="HTH_3"/>
    <property type="match status" value="1"/>
</dbReference>
<proteinExistence type="predicted"/>
<dbReference type="InterPro" id="IPR001387">
    <property type="entry name" value="Cro/C1-type_HTH"/>
</dbReference>
<evidence type="ECO:0000313" key="2">
    <source>
        <dbReference type="EMBL" id="NHN33507.1"/>
    </source>
</evidence>
<dbReference type="Proteomes" id="UP001165962">
    <property type="component" value="Unassembled WGS sequence"/>
</dbReference>
<keyword evidence="3" id="KW-1185">Reference proteome</keyword>
<organism evidence="2 3">
    <name type="scientific">Paenibacillus agricola</name>
    <dbReference type="NCBI Taxonomy" id="2716264"/>
    <lineage>
        <taxon>Bacteria</taxon>
        <taxon>Bacillati</taxon>
        <taxon>Bacillota</taxon>
        <taxon>Bacilli</taxon>
        <taxon>Bacillales</taxon>
        <taxon>Paenibacillaceae</taxon>
        <taxon>Paenibacillus</taxon>
    </lineage>
</organism>
<evidence type="ECO:0000313" key="3">
    <source>
        <dbReference type="Proteomes" id="UP001165962"/>
    </source>
</evidence>
<reference evidence="2" key="1">
    <citation type="submission" date="2020-03" db="EMBL/GenBank/DDBJ databases">
        <title>Draft sequencing of Paenibacilllus sp. S3N08.</title>
        <authorList>
            <person name="Kim D.-U."/>
        </authorList>
    </citation>
    <scope>NUCLEOTIDE SEQUENCE</scope>
    <source>
        <strain evidence="2">S3N08</strain>
    </source>
</reference>
<name>A0ABX0JF37_9BACL</name>
<comment type="caution">
    <text evidence="2">The sequence shown here is derived from an EMBL/GenBank/DDBJ whole genome shotgun (WGS) entry which is preliminary data.</text>
</comment>
<dbReference type="SMART" id="SM00530">
    <property type="entry name" value="HTH_XRE"/>
    <property type="match status" value="1"/>
</dbReference>
<evidence type="ECO:0000259" key="1">
    <source>
        <dbReference type="PROSITE" id="PS50943"/>
    </source>
</evidence>
<accession>A0ABX0JF37</accession>